<proteinExistence type="predicted"/>
<dbReference type="InterPro" id="IPR047057">
    <property type="entry name" value="MerR_fam"/>
</dbReference>
<feature type="domain" description="HTH merR-type" evidence="8">
    <location>
        <begin position="1"/>
        <end position="69"/>
    </location>
</feature>
<evidence type="ECO:0000313" key="9">
    <source>
        <dbReference type="EMBL" id="AMY71318.1"/>
    </source>
</evidence>
<dbReference type="PROSITE" id="PS00552">
    <property type="entry name" value="HTH_MERR_1"/>
    <property type="match status" value="1"/>
</dbReference>
<dbReference type="InterPro" id="IPR015358">
    <property type="entry name" value="Tscrpt_reg_MerR_DNA-bd"/>
</dbReference>
<evidence type="ECO:0000256" key="3">
    <source>
        <dbReference type="ARBA" id="ARBA00023015"/>
    </source>
</evidence>
<dbReference type="Pfam" id="PF09278">
    <property type="entry name" value="MerR-DNA-bind"/>
    <property type="match status" value="1"/>
</dbReference>
<evidence type="ECO:0000313" key="10">
    <source>
        <dbReference type="Proteomes" id="UP000076128"/>
    </source>
</evidence>
<evidence type="ECO:0000256" key="4">
    <source>
        <dbReference type="ARBA" id="ARBA00023125"/>
    </source>
</evidence>
<dbReference type="SMART" id="SM00422">
    <property type="entry name" value="HTH_MERR"/>
    <property type="match status" value="1"/>
</dbReference>
<dbReference type="Gene3D" id="1.10.1660.10">
    <property type="match status" value="1"/>
</dbReference>
<keyword evidence="5" id="KW-0804">Transcription</keyword>
<dbReference type="AlphaFoldDB" id="A0A159Z965"/>
<feature type="region of interest" description="Disordered" evidence="7">
    <location>
        <begin position="126"/>
        <end position="150"/>
    </location>
</feature>
<organism evidence="9 10">
    <name type="scientific">Frigidibacter mobilis</name>
    <dbReference type="NCBI Taxonomy" id="1335048"/>
    <lineage>
        <taxon>Bacteria</taxon>
        <taxon>Pseudomonadati</taxon>
        <taxon>Pseudomonadota</taxon>
        <taxon>Alphaproteobacteria</taxon>
        <taxon>Rhodobacterales</taxon>
        <taxon>Paracoccaceae</taxon>
        <taxon>Frigidibacter</taxon>
    </lineage>
</organism>
<evidence type="ECO:0000259" key="8">
    <source>
        <dbReference type="PROSITE" id="PS50937"/>
    </source>
</evidence>
<dbReference type="RefSeq" id="WP_066816746.1">
    <property type="nucleotide sequence ID" value="NZ_CP012661.1"/>
</dbReference>
<accession>A0A159Z965</accession>
<evidence type="ECO:0000256" key="5">
    <source>
        <dbReference type="ARBA" id="ARBA00023163"/>
    </source>
</evidence>
<dbReference type="OrthoDB" id="9802944at2"/>
<evidence type="ECO:0000256" key="1">
    <source>
        <dbReference type="ARBA" id="ARBA00004496"/>
    </source>
</evidence>
<dbReference type="InterPro" id="IPR000551">
    <property type="entry name" value="MerR-type_HTH_dom"/>
</dbReference>
<comment type="subcellular location">
    <subcellularLocation>
        <location evidence="1">Cytoplasm</location>
    </subcellularLocation>
</comment>
<keyword evidence="2" id="KW-0963">Cytoplasm</keyword>
<dbReference type="InterPro" id="IPR011789">
    <property type="entry name" value="CueR"/>
</dbReference>
<keyword evidence="4" id="KW-0238">DNA-binding</keyword>
<name>A0A159Z965_9RHOB</name>
<dbReference type="KEGG" id="daa:AKL17_4096"/>
<evidence type="ECO:0000256" key="6">
    <source>
        <dbReference type="SAM" id="Coils"/>
    </source>
</evidence>
<dbReference type="PANTHER" id="PTHR30204">
    <property type="entry name" value="REDOX-CYCLING DRUG-SENSING TRANSCRIPTIONAL ACTIVATOR SOXR"/>
    <property type="match status" value="1"/>
</dbReference>
<dbReference type="SUPFAM" id="SSF46955">
    <property type="entry name" value="Putative DNA-binding domain"/>
    <property type="match status" value="1"/>
</dbReference>
<dbReference type="GO" id="GO:0005507">
    <property type="term" value="F:copper ion binding"/>
    <property type="evidence" value="ECO:0007669"/>
    <property type="project" value="InterPro"/>
</dbReference>
<dbReference type="GO" id="GO:0005737">
    <property type="term" value="C:cytoplasm"/>
    <property type="evidence" value="ECO:0007669"/>
    <property type="project" value="UniProtKB-SubCell"/>
</dbReference>
<dbReference type="CDD" id="cd01108">
    <property type="entry name" value="HTH_CueR"/>
    <property type="match status" value="1"/>
</dbReference>
<dbReference type="PRINTS" id="PR00040">
    <property type="entry name" value="HTHMERR"/>
</dbReference>
<evidence type="ECO:0000256" key="7">
    <source>
        <dbReference type="SAM" id="MobiDB-lite"/>
    </source>
</evidence>
<dbReference type="Pfam" id="PF00376">
    <property type="entry name" value="MerR"/>
    <property type="match status" value="1"/>
</dbReference>
<dbReference type="NCBIfam" id="TIGR02044">
    <property type="entry name" value="CueR"/>
    <property type="match status" value="1"/>
</dbReference>
<dbReference type="PATRIC" id="fig|1335048.3.peg.4267"/>
<reference evidence="9 10" key="1">
    <citation type="submission" date="2015-09" db="EMBL/GenBank/DDBJ databases">
        <title>Complete genome sequence of Defluviimonas alba cai42t isolated from an oilfield in Xinjiang.</title>
        <authorList>
            <person name="Geng S."/>
            <person name="Pan X."/>
            <person name="Wu X."/>
        </authorList>
    </citation>
    <scope>NUCLEOTIDE SEQUENCE [LARGE SCALE GENOMIC DNA]</scope>
    <source>
        <strain evidence="10">cai42</strain>
    </source>
</reference>
<evidence type="ECO:0000256" key="2">
    <source>
        <dbReference type="ARBA" id="ARBA00022490"/>
    </source>
</evidence>
<gene>
    <name evidence="9" type="ORF">AKL17_4096</name>
</gene>
<dbReference type="InterPro" id="IPR009061">
    <property type="entry name" value="DNA-bd_dom_put_sf"/>
</dbReference>
<dbReference type="Proteomes" id="UP000076128">
    <property type="component" value="Chromosome"/>
</dbReference>
<dbReference type="STRING" id="1335048.AKL17_4096"/>
<dbReference type="GO" id="GO:0003700">
    <property type="term" value="F:DNA-binding transcription factor activity"/>
    <property type="evidence" value="ECO:0007669"/>
    <property type="project" value="InterPro"/>
</dbReference>
<dbReference type="GO" id="GO:0045893">
    <property type="term" value="P:positive regulation of DNA-templated transcription"/>
    <property type="evidence" value="ECO:0007669"/>
    <property type="project" value="InterPro"/>
</dbReference>
<dbReference type="GO" id="GO:0003677">
    <property type="term" value="F:DNA binding"/>
    <property type="evidence" value="ECO:0007669"/>
    <property type="project" value="UniProtKB-KW"/>
</dbReference>
<keyword evidence="10" id="KW-1185">Reference proteome</keyword>
<keyword evidence="6" id="KW-0175">Coiled coil</keyword>
<keyword evidence="3" id="KW-0805">Transcription regulation</keyword>
<dbReference type="PROSITE" id="PS50937">
    <property type="entry name" value="HTH_MERR_2"/>
    <property type="match status" value="1"/>
</dbReference>
<dbReference type="PANTHER" id="PTHR30204:SF94">
    <property type="entry name" value="HEAVY METAL-DEPENDENT TRANSCRIPTIONAL REGULATOR HI_0293-RELATED"/>
    <property type="match status" value="1"/>
</dbReference>
<sequence>MNIGDVAKATGISAKMIRYYEDTGLIRAALRTYSGYRVYTENDIQTLRFVRRARDLGFTVKQINDLLTLWRDRDRASADVKQIAMGHVAELEKKMRELKEMTGTLRHLASNCQGDNRPDCPILMSLGNAAPDAPAPPLRDRKKTRGFERV</sequence>
<protein>
    <submittedName>
        <fullName evidence="9">Cu-responsive transcriptional regulator</fullName>
    </submittedName>
</protein>
<feature type="coiled-coil region" evidence="6">
    <location>
        <begin position="81"/>
        <end position="111"/>
    </location>
</feature>
<dbReference type="EMBL" id="CP012661">
    <property type="protein sequence ID" value="AMY71318.1"/>
    <property type="molecule type" value="Genomic_DNA"/>
</dbReference>